<accession>A0A822XZP7</accession>
<keyword evidence="3" id="KW-1185">Reference proteome</keyword>
<dbReference type="AlphaFoldDB" id="A0A822XZP7"/>
<feature type="transmembrane region" description="Helical" evidence="1">
    <location>
        <begin position="12"/>
        <end position="31"/>
    </location>
</feature>
<dbReference type="Proteomes" id="UP000607653">
    <property type="component" value="Unassembled WGS sequence"/>
</dbReference>
<gene>
    <name evidence="2" type="ORF">HUJ06_025940</name>
</gene>
<evidence type="ECO:0000256" key="1">
    <source>
        <dbReference type="SAM" id="Phobius"/>
    </source>
</evidence>
<keyword evidence="1" id="KW-0812">Transmembrane</keyword>
<proteinExistence type="predicted"/>
<sequence length="76" mass="8839">MLFAHSQASRWIYLSIFSCTTVGPIIGEAGLQMEQVEKMTRKFILVEKCKQRHRFYYPTESIISSCLYSSLKCPTR</sequence>
<evidence type="ECO:0000313" key="3">
    <source>
        <dbReference type="Proteomes" id="UP000607653"/>
    </source>
</evidence>
<organism evidence="2 3">
    <name type="scientific">Nelumbo nucifera</name>
    <name type="common">Sacred lotus</name>
    <dbReference type="NCBI Taxonomy" id="4432"/>
    <lineage>
        <taxon>Eukaryota</taxon>
        <taxon>Viridiplantae</taxon>
        <taxon>Streptophyta</taxon>
        <taxon>Embryophyta</taxon>
        <taxon>Tracheophyta</taxon>
        <taxon>Spermatophyta</taxon>
        <taxon>Magnoliopsida</taxon>
        <taxon>Proteales</taxon>
        <taxon>Nelumbonaceae</taxon>
        <taxon>Nelumbo</taxon>
    </lineage>
</organism>
<evidence type="ECO:0000313" key="2">
    <source>
        <dbReference type="EMBL" id="DAD24476.1"/>
    </source>
</evidence>
<name>A0A822XZP7_NELNU</name>
<reference evidence="2 3" key="1">
    <citation type="journal article" date="2020" name="Mol. Biol. Evol.">
        <title>Distinct Expression and Methylation Patterns for Genes with Different Fates following a Single Whole-Genome Duplication in Flowering Plants.</title>
        <authorList>
            <person name="Shi T."/>
            <person name="Rahmani R.S."/>
            <person name="Gugger P.F."/>
            <person name="Wang M."/>
            <person name="Li H."/>
            <person name="Zhang Y."/>
            <person name="Li Z."/>
            <person name="Wang Q."/>
            <person name="Van de Peer Y."/>
            <person name="Marchal K."/>
            <person name="Chen J."/>
        </authorList>
    </citation>
    <scope>NUCLEOTIDE SEQUENCE [LARGE SCALE GENOMIC DNA]</scope>
    <source>
        <tissue evidence="2">Leaf</tissue>
    </source>
</reference>
<dbReference type="EMBL" id="DUZY01000001">
    <property type="protein sequence ID" value="DAD24476.1"/>
    <property type="molecule type" value="Genomic_DNA"/>
</dbReference>
<comment type="caution">
    <text evidence="2">The sequence shown here is derived from an EMBL/GenBank/DDBJ whole genome shotgun (WGS) entry which is preliminary data.</text>
</comment>
<keyword evidence="1" id="KW-1133">Transmembrane helix</keyword>
<protein>
    <submittedName>
        <fullName evidence="2">Uncharacterized protein</fullName>
    </submittedName>
</protein>
<keyword evidence="1" id="KW-0472">Membrane</keyword>